<protein>
    <recommendedName>
        <fullName evidence="4">Transmembrane protein</fullName>
    </recommendedName>
</protein>
<evidence type="ECO:0000256" key="1">
    <source>
        <dbReference type="SAM" id="Phobius"/>
    </source>
</evidence>
<name>A0AAQ3N9N0_VIGMU</name>
<proteinExistence type="predicted"/>
<feature type="transmembrane region" description="Helical" evidence="1">
    <location>
        <begin position="68"/>
        <end position="93"/>
    </location>
</feature>
<sequence length="137" mass="16120">MHIPITVIRNPPTYSWKYQKDTEHTLFKSQLSNQRTKQPLTSQTVKSTIVKIQVIVSHINRKNIYIEIVSTLAASALILTTIPIIIKIIIVLWKLKVHQRLQNNAVRKNRRKNSKILKFLFKRKCKLLKLNSNKFHK</sequence>
<organism evidence="2 3">
    <name type="scientific">Vigna mungo</name>
    <name type="common">Black gram</name>
    <name type="synonym">Phaseolus mungo</name>
    <dbReference type="NCBI Taxonomy" id="3915"/>
    <lineage>
        <taxon>Eukaryota</taxon>
        <taxon>Viridiplantae</taxon>
        <taxon>Streptophyta</taxon>
        <taxon>Embryophyta</taxon>
        <taxon>Tracheophyta</taxon>
        <taxon>Spermatophyta</taxon>
        <taxon>Magnoliopsida</taxon>
        <taxon>eudicotyledons</taxon>
        <taxon>Gunneridae</taxon>
        <taxon>Pentapetalae</taxon>
        <taxon>rosids</taxon>
        <taxon>fabids</taxon>
        <taxon>Fabales</taxon>
        <taxon>Fabaceae</taxon>
        <taxon>Papilionoideae</taxon>
        <taxon>50 kb inversion clade</taxon>
        <taxon>NPAAA clade</taxon>
        <taxon>indigoferoid/millettioid clade</taxon>
        <taxon>Phaseoleae</taxon>
        <taxon>Vigna</taxon>
    </lineage>
</organism>
<dbReference type="EMBL" id="CP144695">
    <property type="protein sequence ID" value="WVZ04851.1"/>
    <property type="molecule type" value="Genomic_DNA"/>
</dbReference>
<keyword evidence="3" id="KW-1185">Reference proteome</keyword>
<dbReference type="AlphaFoldDB" id="A0AAQ3N9N0"/>
<accession>A0AAQ3N9N0</accession>
<evidence type="ECO:0000313" key="2">
    <source>
        <dbReference type="EMBL" id="WVZ04851.1"/>
    </source>
</evidence>
<dbReference type="Proteomes" id="UP001374535">
    <property type="component" value="Chromosome 6"/>
</dbReference>
<gene>
    <name evidence="2" type="ORF">V8G54_018197</name>
</gene>
<keyword evidence="1" id="KW-0812">Transmembrane</keyword>
<evidence type="ECO:0000313" key="3">
    <source>
        <dbReference type="Proteomes" id="UP001374535"/>
    </source>
</evidence>
<reference evidence="2 3" key="1">
    <citation type="journal article" date="2023" name="Life. Sci Alliance">
        <title>Evolutionary insights into 3D genome organization and epigenetic landscape of Vigna mungo.</title>
        <authorList>
            <person name="Junaid A."/>
            <person name="Singh B."/>
            <person name="Bhatia S."/>
        </authorList>
    </citation>
    <scope>NUCLEOTIDE SEQUENCE [LARGE SCALE GENOMIC DNA]</scope>
    <source>
        <strain evidence="2">Urdbean</strain>
    </source>
</reference>
<keyword evidence="1" id="KW-1133">Transmembrane helix</keyword>
<evidence type="ECO:0008006" key="4">
    <source>
        <dbReference type="Google" id="ProtNLM"/>
    </source>
</evidence>
<keyword evidence="1" id="KW-0472">Membrane</keyword>